<sequence>MDSFPAHDIIWTGSYTADSGGSGTGIGAVAAAEDGTLRWLGVAAAADSPSFLAAHPLLPVVYAVAEHARTVRAYRRAGAFGLEPAGPAWPAGDAACHVAVEPSGRFLVVCCWGDGQVLYYELDADGGIMDRAAAAGSRDPYRGASGGAQRPSRAHAALMLADGRVMTTDLGHDLLRIWNVRPGPVPGLVLDHEVVLPQGSGPRHLVQHPGGHVFVVTEYSIEVAVAAMSPSSGDFRLGFVGPATAGGALPGDSAAEIALAPDAGHAYVGVRGSNRISALEVEAGGAALRPVADVPSGGDWPRHHLVRDGWLHVAHERSGDVVTYPLDPETGLPGSPSGRLRVASPTALVPARARLTPRE</sequence>
<reference evidence="3 4" key="1">
    <citation type="journal article" date="2019" name="Int. J. Syst. Evol. Microbiol.">
        <title>The Global Catalogue of Microorganisms (GCM) 10K type strain sequencing project: providing services to taxonomists for standard genome sequencing and annotation.</title>
        <authorList>
            <consortium name="The Broad Institute Genomics Platform"/>
            <consortium name="The Broad Institute Genome Sequencing Center for Infectious Disease"/>
            <person name="Wu L."/>
            <person name="Ma J."/>
        </authorList>
    </citation>
    <scope>NUCLEOTIDE SEQUENCE [LARGE SCALE GENOMIC DNA]</scope>
    <source>
        <strain evidence="3 4">JCM 15921</strain>
    </source>
</reference>
<dbReference type="PANTHER" id="PTHR30344:SF1">
    <property type="entry name" value="6-PHOSPHOGLUCONOLACTONASE"/>
    <property type="match status" value="1"/>
</dbReference>
<dbReference type="Proteomes" id="UP001500102">
    <property type="component" value="Unassembled WGS sequence"/>
</dbReference>
<evidence type="ECO:0000313" key="4">
    <source>
        <dbReference type="Proteomes" id="UP001500102"/>
    </source>
</evidence>
<evidence type="ECO:0000256" key="2">
    <source>
        <dbReference type="SAM" id="MobiDB-lite"/>
    </source>
</evidence>
<proteinExistence type="inferred from homology"/>
<accession>A0ABN2YFM5</accession>
<dbReference type="Pfam" id="PF10282">
    <property type="entry name" value="Lactonase"/>
    <property type="match status" value="1"/>
</dbReference>
<dbReference type="SUPFAM" id="SSF50974">
    <property type="entry name" value="Nitrous oxide reductase, N-terminal domain"/>
    <property type="match status" value="1"/>
</dbReference>
<evidence type="ECO:0000313" key="3">
    <source>
        <dbReference type="EMBL" id="GAA2126463.1"/>
    </source>
</evidence>
<name>A0ABN2YFM5_9MICC</name>
<dbReference type="InterPro" id="IPR050282">
    <property type="entry name" value="Cycloisomerase_2"/>
</dbReference>
<gene>
    <name evidence="3" type="ORF">GCM10009825_03620</name>
</gene>
<comment type="caution">
    <text evidence="3">The sequence shown here is derived from an EMBL/GenBank/DDBJ whole genome shotgun (WGS) entry which is preliminary data.</text>
</comment>
<keyword evidence="4" id="KW-1185">Reference proteome</keyword>
<protein>
    <submittedName>
        <fullName evidence="3">Lactonase family protein</fullName>
    </submittedName>
</protein>
<dbReference type="InterPro" id="IPR011045">
    <property type="entry name" value="N2O_reductase_N"/>
</dbReference>
<dbReference type="Gene3D" id="2.130.10.10">
    <property type="entry name" value="YVTN repeat-like/Quinoprotein amine dehydrogenase"/>
    <property type="match status" value="1"/>
</dbReference>
<dbReference type="InterPro" id="IPR019405">
    <property type="entry name" value="Lactonase_7-beta_prop"/>
</dbReference>
<comment type="similarity">
    <text evidence="1">Belongs to the cycloisomerase 2 family.</text>
</comment>
<dbReference type="RefSeq" id="WP_344361402.1">
    <property type="nucleotide sequence ID" value="NZ_BAAAQB010000006.1"/>
</dbReference>
<organism evidence="3 4">
    <name type="scientific">Arthrobacter humicola</name>
    <dbReference type="NCBI Taxonomy" id="409291"/>
    <lineage>
        <taxon>Bacteria</taxon>
        <taxon>Bacillati</taxon>
        <taxon>Actinomycetota</taxon>
        <taxon>Actinomycetes</taxon>
        <taxon>Micrococcales</taxon>
        <taxon>Micrococcaceae</taxon>
        <taxon>Arthrobacter</taxon>
    </lineage>
</organism>
<dbReference type="InterPro" id="IPR015943">
    <property type="entry name" value="WD40/YVTN_repeat-like_dom_sf"/>
</dbReference>
<evidence type="ECO:0000256" key="1">
    <source>
        <dbReference type="ARBA" id="ARBA00005564"/>
    </source>
</evidence>
<feature type="region of interest" description="Disordered" evidence="2">
    <location>
        <begin position="330"/>
        <end position="359"/>
    </location>
</feature>
<dbReference type="PANTHER" id="PTHR30344">
    <property type="entry name" value="6-PHOSPHOGLUCONOLACTONASE-RELATED"/>
    <property type="match status" value="1"/>
</dbReference>
<dbReference type="EMBL" id="BAAAQB010000006">
    <property type="protein sequence ID" value="GAA2126463.1"/>
    <property type="molecule type" value="Genomic_DNA"/>
</dbReference>